<protein>
    <submittedName>
        <fullName evidence="1">Uncharacterized protein</fullName>
    </submittedName>
</protein>
<evidence type="ECO:0000313" key="1">
    <source>
        <dbReference type="EMBL" id="GDY33466.1"/>
    </source>
</evidence>
<evidence type="ECO:0000313" key="2">
    <source>
        <dbReference type="Proteomes" id="UP000298860"/>
    </source>
</evidence>
<comment type="caution">
    <text evidence="1">The sequence shown here is derived from an EMBL/GenBank/DDBJ whole genome shotgun (WGS) entry which is preliminary data.</text>
</comment>
<dbReference type="EMBL" id="BJFL01000043">
    <property type="protein sequence ID" value="GDY33466.1"/>
    <property type="molecule type" value="Genomic_DNA"/>
</dbReference>
<dbReference type="AlphaFoldDB" id="A0A4D4JGC9"/>
<dbReference type="Proteomes" id="UP000298860">
    <property type="component" value="Unassembled WGS sequence"/>
</dbReference>
<dbReference type="OrthoDB" id="4541270at2"/>
<name>A0A4D4JGC9_9PSEU</name>
<sequence length="160" mass="18059">MSTTVESELDRKLHRVRRLSNSYRSLFNWPTTVDSKTCSISLRIGEVVDALTMRAGFAAEVNNILTVHMMHAPIIVAPGTPDDWIFLTQPRTELRASTWEDLIRIQVEWRQPGSLIVLPNEQNASQGRRWLNGPTVGRELPPWSAVVAAARSASTLRGRW</sequence>
<organism evidence="1 2">
    <name type="scientific">Gandjariella thermophila</name>
    <dbReference type="NCBI Taxonomy" id="1931992"/>
    <lineage>
        <taxon>Bacteria</taxon>
        <taxon>Bacillati</taxon>
        <taxon>Actinomycetota</taxon>
        <taxon>Actinomycetes</taxon>
        <taxon>Pseudonocardiales</taxon>
        <taxon>Pseudonocardiaceae</taxon>
        <taxon>Gandjariella</taxon>
    </lineage>
</organism>
<proteinExistence type="predicted"/>
<dbReference type="RefSeq" id="WP_137816406.1">
    <property type="nucleotide sequence ID" value="NZ_BJFL01000043.1"/>
</dbReference>
<keyword evidence="2" id="KW-1185">Reference proteome</keyword>
<reference evidence="2" key="1">
    <citation type="submission" date="2019-04" db="EMBL/GenBank/DDBJ databases">
        <title>Draft genome sequence of Pseudonocardiaceae bacterium SL3-2-4.</title>
        <authorList>
            <person name="Ningsih F."/>
            <person name="Yokota A."/>
            <person name="Sakai Y."/>
            <person name="Nanatani K."/>
            <person name="Yabe S."/>
            <person name="Oetari A."/>
            <person name="Sjamsuridzal W."/>
        </authorList>
    </citation>
    <scope>NUCLEOTIDE SEQUENCE [LARGE SCALE GENOMIC DNA]</scope>
    <source>
        <strain evidence="2">SL3-2-4</strain>
    </source>
</reference>
<accession>A0A4D4JGC9</accession>
<gene>
    <name evidence="1" type="ORF">GTS_50990</name>
</gene>